<sequence length="234" mass="27928">MSIFSKKYLNFFIAQFYEDPEKGKEYSEIYDKQMELMRIKNEHPVAKKWDGIEFMRYLYHIFPEAVNLQKDETINIQRVVGTKGENFNNVQMPAVIWNKKIVKTRKIKQDSLIKSTIDSLTLNKKKSKKMDFDKRQHELSTIGYKGESLVIDYERKRSKDYPDLVRKIKQVSKEDDSLGFDIKSFKLDGSPRFIEVKTSKENENNRLNFFVSLNELIVSQNQSNYWLYRVLYPF</sequence>
<dbReference type="RefSeq" id="WP_150204064.1">
    <property type="nucleotide sequence ID" value="NZ_CP043939.1"/>
</dbReference>
<accession>A0A5P1X5J6</accession>
<reference evidence="2 3" key="1">
    <citation type="submission" date="2019-09" db="EMBL/GenBank/DDBJ databases">
        <title>Complete Genome Sequence of Lactobacillus nenjiangensis SH-Y15, isolated from sauerkraut.</title>
        <authorList>
            <person name="Yang H."/>
        </authorList>
    </citation>
    <scope>NUCLEOTIDE SEQUENCE [LARGE SCALE GENOMIC DNA]</scope>
    <source>
        <strain evidence="2 3">SH-Y15</strain>
    </source>
</reference>
<evidence type="ECO:0000313" key="2">
    <source>
        <dbReference type="EMBL" id="QER67517.1"/>
    </source>
</evidence>
<dbReference type="EMBL" id="CP043939">
    <property type="protein sequence ID" value="QER67517.1"/>
    <property type="molecule type" value="Genomic_DNA"/>
</dbReference>
<dbReference type="Pfam" id="PF13020">
    <property type="entry name" value="NOV_C"/>
    <property type="match status" value="1"/>
</dbReference>
<dbReference type="Proteomes" id="UP000325295">
    <property type="component" value="Chromosome"/>
</dbReference>
<dbReference type="KEGG" id="lnn:F0161_06365"/>
<dbReference type="OrthoDB" id="9781481at2"/>
<organism evidence="2 3">
    <name type="scientific">Paucilactobacillus nenjiangensis</name>
    <dbReference type="NCBI Taxonomy" id="1296540"/>
    <lineage>
        <taxon>Bacteria</taxon>
        <taxon>Bacillati</taxon>
        <taxon>Bacillota</taxon>
        <taxon>Bacilli</taxon>
        <taxon>Lactobacillales</taxon>
        <taxon>Lactobacillaceae</taxon>
        <taxon>Paucilactobacillus</taxon>
    </lineage>
</organism>
<protein>
    <submittedName>
        <fullName evidence="2">DUF3883 domain-containing protein</fullName>
    </submittedName>
</protein>
<evidence type="ECO:0000259" key="1">
    <source>
        <dbReference type="Pfam" id="PF13020"/>
    </source>
</evidence>
<name>A0A5P1X5J6_9LACO</name>
<dbReference type="AlphaFoldDB" id="A0A5P1X5J6"/>
<keyword evidence="3" id="KW-1185">Reference proteome</keyword>
<proteinExistence type="predicted"/>
<dbReference type="InterPro" id="IPR024975">
    <property type="entry name" value="NOV_C"/>
</dbReference>
<evidence type="ECO:0000313" key="3">
    <source>
        <dbReference type="Proteomes" id="UP000325295"/>
    </source>
</evidence>
<gene>
    <name evidence="2" type="ORF">F0161_06365</name>
</gene>
<feature type="domain" description="Protein NO VEIN C-terminal" evidence="1">
    <location>
        <begin position="146"/>
        <end position="231"/>
    </location>
</feature>